<organism evidence="1 2">
    <name type="scientific">Chionoecetes opilio</name>
    <name type="common">Atlantic snow crab</name>
    <name type="synonym">Cancer opilio</name>
    <dbReference type="NCBI Taxonomy" id="41210"/>
    <lineage>
        <taxon>Eukaryota</taxon>
        <taxon>Metazoa</taxon>
        <taxon>Ecdysozoa</taxon>
        <taxon>Arthropoda</taxon>
        <taxon>Crustacea</taxon>
        <taxon>Multicrustacea</taxon>
        <taxon>Malacostraca</taxon>
        <taxon>Eumalacostraca</taxon>
        <taxon>Eucarida</taxon>
        <taxon>Decapoda</taxon>
        <taxon>Pleocyemata</taxon>
        <taxon>Brachyura</taxon>
        <taxon>Eubrachyura</taxon>
        <taxon>Majoidea</taxon>
        <taxon>Majidae</taxon>
        <taxon>Chionoecetes</taxon>
    </lineage>
</organism>
<dbReference type="AlphaFoldDB" id="A0A8J4Y1U1"/>
<dbReference type="EMBL" id="JACEEZ010015588">
    <property type="protein sequence ID" value="KAG0718732.1"/>
    <property type="molecule type" value="Genomic_DNA"/>
</dbReference>
<evidence type="ECO:0000313" key="2">
    <source>
        <dbReference type="Proteomes" id="UP000770661"/>
    </source>
</evidence>
<dbReference type="PANTHER" id="PTHR47501">
    <property type="entry name" value="TRANSPOSASE-RELATED"/>
    <property type="match status" value="1"/>
</dbReference>
<accession>A0A8J4Y1U1</accession>
<keyword evidence="2" id="KW-1185">Reference proteome</keyword>
<dbReference type="OrthoDB" id="8912104at2759"/>
<evidence type="ECO:0000313" key="1">
    <source>
        <dbReference type="EMBL" id="KAG0718732.1"/>
    </source>
</evidence>
<proteinExistence type="predicted"/>
<protein>
    <submittedName>
        <fullName evidence="1">Uncharacterized protein</fullName>
    </submittedName>
</protein>
<sequence>MATLAIKEIKVSQTKGIIATKLDQVNRAFNISRKVVLTTTDNGANYVAAFSNYGSGIGEAEEDATNPDVEEVINSPEDQEREGLDIISVTMALAAAAAVQDSPRLPKHQRCRQVKAKFI</sequence>
<dbReference type="Proteomes" id="UP000770661">
    <property type="component" value="Unassembled WGS sequence"/>
</dbReference>
<comment type="caution">
    <text evidence="1">The sequence shown here is derived from an EMBL/GenBank/DDBJ whole genome shotgun (WGS) entry which is preliminary data.</text>
</comment>
<gene>
    <name evidence="1" type="ORF">GWK47_051884</name>
</gene>
<name>A0A8J4Y1U1_CHIOP</name>
<reference evidence="1" key="1">
    <citation type="submission" date="2020-07" db="EMBL/GenBank/DDBJ databases">
        <title>The High-quality genome of the commercially important snow crab, Chionoecetes opilio.</title>
        <authorList>
            <person name="Jeong J.-H."/>
            <person name="Ryu S."/>
        </authorList>
    </citation>
    <scope>NUCLEOTIDE SEQUENCE</scope>
    <source>
        <strain evidence="1">MADBK_172401_WGS</strain>
        <tissue evidence="1">Digestive gland</tissue>
    </source>
</reference>